<keyword evidence="5" id="KW-0677">Repeat</keyword>
<dbReference type="OrthoDB" id="1713961at2759"/>
<sequence>MAERSYTRRGRSLSLSRLLQIPFPTLRQHAWSPATVLRAGRGPGLSPSSTAMDEEAKAGPKSDTNTNAAAAAEAAAASPLPPSSSEAAEREAKVEGAEEEEGEVVERLVELVGEIAAISDFRNSYRRQFCNLSRRIRLLVPMLEEAKEAPTPLPVASEAALRRLREALYGAGELLRLGSSGSKIFLV</sequence>
<feature type="region of interest" description="Disordered" evidence="7">
    <location>
        <begin position="37"/>
        <end position="100"/>
    </location>
</feature>
<keyword evidence="10" id="KW-1185">Reference proteome</keyword>
<comment type="catalytic activity">
    <reaction evidence="1">
        <text>S-ubiquitinyl-[E2 ubiquitin-conjugating enzyme]-L-cysteine + [acceptor protein]-L-lysine = [E2 ubiquitin-conjugating enzyme]-L-cysteine + N(6)-ubiquitinyl-[acceptor protein]-L-lysine.</text>
        <dbReference type="EC" id="2.3.2.27"/>
    </reaction>
</comment>
<gene>
    <name evidence="8" type="ORF">SETIT_J031300v2</name>
</gene>
<evidence type="ECO:0000256" key="3">
    <source>
        <dbReference type="ARBA" id="ARBA00012483"/>
    </source>
</evidence>
<dbReference type="STRING" id="4555.K4APL9"/>
<accession>K4APL9</accession>
<name>K4APL9_SETIT</name>
<organism evidence="9 10">
    <name type="scientific">Setaria italica</name>
    <name type="common">Foxtail millet</name>
    <name type="synonym">Panicum italicum</name>
    <dbReference type="NCBI Taxonomy" id="4555"/>
    <lineage>
        <taxon>Eukaryota</taxon>
        <taxon>Viridiplantae</taxon>
        <taxon>Streptophyta</taxon>
        <taxon>Embryophyta</taxon>
        <taxon>Tracheophyta</taxon>
        <taxon>Spermatophyta</taxon>
        <taxon>Magnoliopsida</taxon>
        <taxon>Liliopsida</taxon>
        <taxon>Poales</taxon>
        <taxon>Poaceae</taxon>
        <taxon>PACMAD clade</taxon>
        <taxon>Panicoideae</taxon>
        <taxon>Panicodae</taxon>
        <taxon>Paniceae</taxon>
        <taxon>Cenchrinae</taxon>
        <taxon>Setaria</taxon>
    </lineage>
</organism>
<evidence type="ECO:0000256" key="4">
    <source>
        <dbReference type="ARBA" id="ARBA00022679"/>
    </source>
</evidence>
<reference evidence="9" key="3">
    <citation type="submission" date="2018-08" db="UniProtKB">
        <authorList>
            <consortium name="EnsemblPlants"/>
        </authorList>
    </citation>
    <scope>IDENTIFICATION</scope>
    <source>
        <strain evidence="9">Yugu1</strain>
    </source>
</reference>
<evidence type="ECO:0000313" key="8">
    <source>
        <dbReference type="EMBL" id="RCU61754.1"/>
    </source>
</evidence>
<feature type="compositionally biased region" description="Low complexity" evidence="7">
    <location>
        <begin position="68"/>
        <end position="86"/>
    </location>
</feature>
<reference evidence="8 10" key="1">
    <citation type="journal article" date="2012" name="Nat. Biotechnol.">
        <title>Reference genome sequence of the model plant Setaria.</title>
        <authorList>
            <person name="Bennetzen J.L."/>
            <person name="Schmutz J."/>
            <person name="Wang H."/>
            <person name="Percifield R."/>
            <person name="Hawkins J."/>
            <person name="Pontaroli A.C."/>
            <person name="Estep M."/>
            <person name="Feng L."/>
            <person name="Vaughn J.N."/>
            <person name="Grimwood J."/>
            <person name="Jenkins J."/>
            <person name="Barry K."/>
            <person name="Lindquist E."/>
            <person name="Hellsten U."/>
            <person name="Deshpande S."/>
            <person name="Wang X."/>
            <person name="Wu X."/>
            <person name="Mitros T."/>
            <person name="Triplett J."/>
            <person name="Yang X."/>
            <person name="Ye C.Y."/>
            <person name="Mauro-Herrera M."/>
            <person name="Wang L."/>
            <person name="Li P."/>
            <person name="Sharma M."/>
            <person name="Sharma R."/>
            <person name="Ronald P.C."/>
            <person name="Panaud O."/>
            <person name="Kellogg E.A."/>
            <person name="Brutnell T.P."/>
            <person name="Doust A.N."/>
            <person name="Tuskan G.A."/>
            <person name="Rokhsar D."/>
            <person name="Devos K.M."/>
        </authorList>
    </citation>
    <scope>NUCLEOTIDE SEQUENCE [LARGE SCALE GENOMIC DNA]</scope>
    <source>
        <strain evidence="10">cv. Yugu1</strain>
        <strain evidence="8">Yugu1</strain>
    </source>
</reference>
<dbReference type="InParanoid" id="K4APL9"/>
<dbReference type="GO" id="GO:0061630">
    <property type="term" value="F:ubiquitin protein ligase activity"/>
    <property type="evidence" value="ECO:0007669"/>
    <property type="project" value="UniProtKB-EC"/>
</dbReference>
<evidence type="ECO:0000256" key="6">
    <source>
        <dbReference type="ARBA" id="ARBA00022786"/>
    </source>
</evidence>
<reference evidence="8" key="2">
    <citation type="submission" date="2015-07" db="EMBL/GenBank/DDBJ databases">
        <authorList>
            <person name="Noorani M."/>
        </authorList>
    </citation>
    <scope>NUCLEOTIDE SEQUENCE</scope>
    <source>
        <strain evidence="8">Yugu1</strain>
    </source>
</reference>
<evidence type="ECO:0000256" key="2">
    <source>
        <dbReference type="ARBA" id="ARBA00004906"/>
    </source>
</evidence>
<evidence type="ECO:0000256" key="5">
    <source>
        <dbReference type="ARBA" id="ARBA00022737"/>
    </source>
</evidence>
<proteinExistence type="predicted"/>
<feature type="compositionally biased region" description="Basic and acidic residues" evidence="7">
    <location>
        <begin position="87"/>
        <end position="96"/>
    </location>
</feature>
<dbReference type="AlphaFoldDB" id="K4APL9"/>
<dbReference type="HOGENOM" id="CLU_124682_0_0_1"/>
<comment type="pathway">
    <text evidence="2">Protein modification; protein ubiquitination.</text>
</comment>
<dbReference type="Gramene" id="KQK84962">
    <property type="protein sequence ID" value="KQK84962"/>
    <property type="gene ID" value="SETIT_040867mg"/>
</dbReference>
<keyword evidence="6" id="KW-0833">Ubl conjugation pathway</keyword>
<evidence type="ECO:0000256" key="1">
    <source>
        <dbReference type="ARBA" id="ARBA00000900"/>
    </source>
</evidence>
<evidence type="ECO:0000313" key="10">
    <source>
        <dbReference type="Proteomes" id="UP000004995"/>
    </source>
</evidence>
<dbReference type="EMBL" id="KQ475642">
    <property type="protein sequence ID" value="RCU61754.1"/>
    <property type="molecule type" value="Genomic_DNA"/>
</dbReference>
<dbReference type="FunFam" id="1.20.930.20:FF:000002">
    <property type="entry name" value="RING-type E3 ubiquitin transferase"/>
    <property type="match status" value="1"/>
</dbReference>
<dbReference type="Proteomes" id="UP000004995">
    <property type="component" value="Unassembled WGS sequence"/>
</dbReference>
<keyword evidence="4" id="KW-0808">Transferase</keyword>
<dbReference type="eggNOG" id="KOG0167">
    <property type="taxonomic scope" value="Eukaryota"/>
</dbReference>
<evidence type="ECO:0000256" key="7">
    <source>
        <dbReference type="SAM" id="MobiDB-lite"/>
    </source>
</evidence>
<dbReference type="EnsemblPlants" id="KQK84962">
    <property type="protein sequence ID" value="KQK84962"/>
    <property type="gene ID" value="SETIT_040867mg"/>
</dbReference>
<evidence type="ECO:0000313" key="9">
    <source>
        <dbReference type="EnsemblPlants" id="KQK84962"/>
    </source>
</evidence>
<dbReference type="EC" id="2.3.2.27" evidence="3"/>
<protein>
    <recommendedName>
        <fullName evidence="3">RING-type E3 ubiquitin transferase</fullName>
        <ecNumber evidence="3">2.3.2.27</ecNumber>
    </recommendedName>
</protein>